<evidence type="ECO:0000256" key="1">
    <source>
        <dbReference type="SAM" id="MobiDB-lite"/>
    </source>
</evidence>
<feature type="compositionally biased region" description="Polar residues" evidence="1">
    <location>
        <begin position="1"/>
        <end position="14"/>
    </location>
</feature>
<dbReference type="EnsemblProtists" id="EOD07626">
    <property type="protein sequence ID" value="EOD07626"/>
    <property type="gene ID" value="EMIHUDRAFT_465700"/>
</dbReference>
<reference evidence="3" key="1">
    <citation type="journal article" date="2013" name="Nature">
        <title>Pan genome of the phytoplankton Emiliania underpins its global distribution.</title>
        <authorList>
            <person name="Read B.A."/>
            <person name="Kegel J."/>
            <person name="Klute M.J."/>
            <person name="Kuo A."/>
            <person name="Lefebvre S.C."/>
            <person name="Maumus F."/>
            <person name="Mayer C."/>
            <person name="Miller J."/>
            <person name="Monier A."/>
            <person name="Salamov A."/>
            <person name="Young J."/>
            <person name="Aguilar M."/>
            <person name="Claverie J.M."/>
            <person name="Frickenhaus S."/>
            <person name="Gonzalez K."/>
            <person name="Herman E.K."/>
            <person name="Lin Y.C."/>
            <person name="Napier J."/>
            <person name="Ogata H."/>
            <person name="Sarno A.F."/>
            <person name="Shmutz J."/>
            <person name="Schroeder D."/>
            <person name="de Vargas C."/>
            <person name="Verret F."/>
            <person name="von Dassow P."/>
            <person name="Valentin K."/>
            <person name="Van de Peer Y."/>
            <person name="Wheeler G."/>
            <person name="Dacks J.B."/>
            <person name="Delwiche C.F."/>
            <person name="Dyhrman S.T."/>
            <person name="Glockner G."/>
            <person name="John U."/>
            <person name="Richards T."/>
            <person name="Worden A.Z."/>
            <person name="Zhang X."/>
            <person name="Grigoriev I.V."/>
            <person name="Allen A.E."/>
            <person name="Bidle K."/>
            <person name="Borodovsky M."/>
            <person name="Bowler C."/>
            <person name="Brownlee C."/>
            <person name="Cock J.M."/>
            <person name="Elias M."/>
            <person name="Gladyshev V.N."/>
            <person name="Groth M."/>
            <person name="Guda C."/>
            <person name="Hadaegh A."/>
            <person name="Iglesias-Rodriguez M.D."/>
            <person name="Jenkins J."/>
            <person name="Jones B.M."/>
            <person name="Lawson T."/>
            <person name="Leese F."/>
            <person name="Lindquist E."/>
            <person name="Lobanov A."/>
            <person name="Lomsadze A."/>
            <person name="Malik S.B."/>
            <person name="Marsh M.E."/>
            <person name="Mackinder L."/>
            <person name="Mock T."/>
            <person name="Mueller-Roeber B."/>
            <person name="Pagarete A."/>
            <person name="Parker M."/>
            <person name="Probert I."/>
            <person name="Quesneville H."/>
            <person name="Raines C."/>
            <person name="Rensing S.A."/>
            <person name="Riano-Pachon D.M."/>
            <person name="Richier S."/>
            <person name="Rokitta S."/>
            <person name="Shiraiwa Y."/>
            <person name="Soanes D.M."/>
            <person name="van der Giezen M."/>
            <person name="Wahlund T.M."/>
            <person name="Williams B."/>
            <person name="Wilson W."/>
            <person name="Wolfe G."/>
            <person name="Wurch L.L."/>
        </authorList>
    </citation>
    <scope>NUCLEOTIDE SEQUENCE</scope>
</reference>
<sequence>MHSTGAPQAESMNRSEPPRLTAGQATVPSPAEPVMPMTYQKLLAGENGHGTSRVPSTAQFFAPGKDDCGGSGSCGPGGPCPARFLCNDLCVLACSPSPLWCCTHNVVCCATYHWFSGASRGVFTGCGPSVPCNPCFALPFQCCSSTPAVQCGFPLEFACCCAPADDRCSALLFQTQHLLVAAAEPAQVLFPRGMKYPRSSTSRPSSRGVSLADEAIYGQRRKSEAPRVPRQLLLCGRWTCTSHSRYESGAGAAFANLTNSVPCAFGALNAYYSSCIWPSVQWTPAADAVGRPSRSMVQPTGSWWCDGASGWGGLWVYPRRCAFTGRPFTELPTPHGARDSRGRPLASNVHEGSPVGNSSPA</sequence>
<evidence type="ECO:0000313" key="3">
    <source>
        <dbReference type="Proteomes" id="UP000013827"/>
    </source>
</evidence>
<keyword evidence="3" id="KW-1185">Reference proteome</keyword>
<feature type="region of interest" description="Disordered" evidence="1">
    <location>
        <begin position="332"/>
        <end position="361"/>
    </location>
</feature>
<evidence type="ECO:0000313" key="2">
    <source>
        <dbReference type="EnsemblProtists" id="EOD07626"/>
    </source>
</evidence>
<dbReference type="PaxDb" id="2903-EOD07626"/>
<feature type="region of interest" description="Disordered" evidence="1">
    <location>
        <begin position="1"/>
        <end position="32"/>
    </location>
</feature>
<proteinExistence type="predicted"/>
<name>A0A0D3I8P1_EMIH1</name>
<accession>A0A0D3I8P1</accession>
<protein>
    <recommendedName>
        <fullName evidence="4">SMB domain-containing protein</fullName>
    </recommendedName>
</protein>
<evidence type="ECO:0008006" key="4">
    <source>
        <dbReference type="Google" id="ProtNLM"/>
    </source>
</evidence>
<dbReference type="GeneID" id="17253792"/>
<dbReference type="RefSeq" id="XP_005760055.1">
    <property type="nucleotide sequence ID" value="XM_005759998.1"/>
</dbReference>
<reference evidence="2" key="2">
    <citation type="submission" date="2024-10" db="UniProtKB">
        <authorList>
            <consortium name="EnsemblProtists"/>
        </authorList>
    </citation>
    <scope>IDENTIFICATION</scope>
</reference>
<dbReference type="Proteomes" id="UP000013827">
    <property type="component" value="Unassembled WGS sequence"/>
</dbReference>
<dbReference type="AlphaFoldDB" id="A0A0D3I8P1"/>
<dbReference type="HOGENOM" id="CLU_768584_0_0_1"/>
<dbReference type="KEGG" id="ehx:EMIHUDRAFT_465700"/>
<organism evidence="2 3">
    <name type="scientific">Emiliania huxleyi (strain CCMP1516)</name>
    <dbReference type="NCBI Taxonomy" id="280463"/>
    <lineage>
        <taxon>Eukaryota</taxon>
        <taxon>Haptista</taxon>
        <taxon>Haptophyta</taxon>
        <taxon>Prymnesiophyceae</taxon>
        <taxon>Isochrysidales</taxon>
        <taxon>Noelaerhabdaceae</taxon>
        <taxon>Emiliania</taxon>
    </lineage>
</organism>